<dbReference type="InterPro" id="IPR057431">
    <property type="entry name" value="LdpA_Fe-S-bd"/>
</dbReference>
<feature type="domain" description="4Fe-4S ferredoxin-type" evidence="6">
    <location>
        <begin position="269"/>
        <end position="298"/>
    </location>
</feature>
<name>A0A419F113_9BACT</name>
<evidence type="ECO:0000313" key="8">
    <source>
        <dbReference type="Proteomes" id="UP000285961"/>
    </source>
</evidence>
<organism evidence="7 8">
    <name type="scientific">Candidatus Abyssobacteria bacterium SURF_17</name>
    <dbReference type="NCBI Taxonomy" id="2093361"/>
    <lineage>
        <taxon>Bacteria</taxon>
        <taxon>Pseudomonadati</taxon>
        <taxon>Candidatus Hydrogenedentota</taxon>
        <taxon>Candidatus Abyssobacteria</taxon>
    </lineage>
</organism>
<dbReference type="PROSITE" id="PS00198">
    <property type="entry name" value="4FE4S_FER_1"/>
    <property type="match status" value="1"/>
</dbReference>
<dbReference type="Proteomes" id="UP000285961">
    <property type="component" value="Unassembled WGS sequence"/>
</dbReference>
<comment type="caution">
    <text evidence="7">The sequence shown here is derived from an EMBL/GenBank/DDBJ whole genome shotgun (WGS) entry which is preliminary data.</text>
</comment>
<evidence type="ECO:0000256" key="3">
    <source>
        <dbReference type="ARBA" id="ARBA00023014"/>
    </source>
</evidence>
<dbReference type="Gene3D" id="3.30.70.20">
    <property type="match status" value="1"/>
</dbReference>
<sequence length="358" mass="40287">MTDVYKRLAQRLDELPNGYPATESGVELKILKKIFTPEEAEMALKLRPMPETVEQIAERLGKPVPEMQKILDIMADKGEIGAFKMFGQQMYMLFPFVIGIYEFNLHRLDKELTELFEEYAPKLVGTVGAYAPAVTRVVPISTQINQDLHVHRHEDIRRMIDEAKSFNVMDCICKKERALEGHPCKHTLQICLAFSNEENAFEKFSRGRTISKAEAIKVMEQAEEEGLVHATYNVEEGQVFVCNCCSCCCGILRGVKEYKAPYILAKSYFVAEIDQDSCAACGVCKDERCPMDAIAEEDGVYTVIAERCIGCGVCTPTCPTESIKLVRKPESEHDAPPSNLIEWNVKRAASRGIEIKID</sequence>
<dbReference type="PROSITE" id="PS50966">
    <property type="entry name" value="ZF_SWIM"/>
    <property type="match status" value="1"/>
</dbReference>
<dbReference type="AlphaFoldDB" id="A0A419F113"/>
<evidence type="ECO:0000256" key="2">
    <source>
        <dbReference type="ARBA" id="ARBA00023004"/>
    </source>
</evidence>
<keyword evidence="1" id="KW-0479">Metal-binding</keyword>
<dbReference type="GO" id="GO:0051536">
    <property type="term" value="F:iron-sulfur cluster binding"/>
    <property type="evidence" value="ECO:0007669"/>
    <property type="project" value="UniProtKB-KW"/>
</dbReference>
<accession>A0A419F113</accession>
<keyword evidence="4" id="KW-0862">Zinc</keyword>
<keyword evidence="4" id="KW-0863">Zinc-finger</keyword>
<proteinExistence type="predicted"/>
<evidence type="ECO:0000259" key="5">
    <source>
        <dbReference type="PROSITE" id="PS50966"/>
    </source>
</evidence>
<gene>
    <name evidence="7" type="ORF">C4532_07245</name>
</gene>
<evidence type="ECO:0000259" key="6">
    <source>
        <dbReference type="PROSITE" id="PS51379"/>
    </source>
</evidence>
<evidence type="ECO:0000313" key="7">
    <source>
        <dbReference type="EMBL" id="RJP71662.1"/>
    </source>
</evidence>
<feature type="domain" description="4Fe-4S ferredoxin-type" evidence="6">
    <location>
        <begin position="299"/>
        <end position="328"/>
    </location>
</feature>
<evidence type="ECO:0000256" key="4">
    <source>
        <dbReference type="PROSITE-ProRule" id="PRU00325"/>
    </source>
</evidence>
<dbReference type="PROSITE" id="PS51379">
    <property type="entry name" value="4FE4S_FER_2"/>
    <property type="match status" value="2"/>
</dbReference>
<dbReference type="EMBL" id="QZKI01000056">
    <property type="protein sequence ID" value="RJP71662.1"/>
    <property type="molecule type" value="Genomic_DNA"/>
</dbReference>
<dbReference type="SUPFAM" id="SSF54862">
    <property type="entry name" value="4Fe-4S ferredoxins"/>
    <property type="match status" value="1"/>
</dbReference>
<dbReference type="Pfam" id="PF25160">
    <property type="entry name" value="LdpA_Fe-S-bd"/>
    <property type="match status" value="1"/>
</dbReference>
<feature type="domain" description="SWIM-type" evidence="5">
    <location>
        <begin position="156"/>
        <end position="195"/>
    </location>
</feature>
<dbReference type="InterPro" id="IPR017896">
    <property type="entry name" value="4Fe4S_Fe-S-bd"/>
</dbReference>
<protein>
    <submittedName>
        <fullName evidence="7">4Fe-4S ferredoxin</fullName>
    </submittedName>
</protein>
<evidence type="ECO:0000256" key="1">
    <source>
        <dbReference type="ARBA" id="ARBA00022723"/>
    </source>
</evidence>
<keyword evidence="2" id="KW-0408">Iron</keyword>
<dbReference type="InterPro" id="IPR007527">
    <property type="entry name" value="Znf_SWIM"/>
</dbReference>
<dbReference type="GO" id="GO:0008270">
    <property type="term" value="F:zinc ion binding"/>
    <property type="evidence" value="ECO:0007669"/>
    <property type="project" value="UniProtKB-KW"/>
</dbReference>
<dbReference type="InterPro" id="IPR017900">
    <property type="entry name" value="4Fe4S_Fe_S_CS"/>
</dbReference>
<keyword evidence="3" id="KW-0411">Iron-sulfur</keyword>
<reference evidence="7 8" key="1">
    <citation type="journal article" date="2017" name="ISME J.">
        <title>Energy and carbon metabolisms in a deep terrestrial subsurface fluid microbial community.</title>
        <authorList>
            <person name="Momper L."/>
            <person name="Jungbluth S.P."/>
            <person name="Lee M.D."/>
            <person name="Amend J.P."/>
        </authorList>
    </citation>
    <scope>NUCLEOTIDE SEQUENCE [LARGE SCALE GENOMIC DNA]</scope>
    <source>
        <strain evidence="7">SURF_17</strain>
    </source>
</reference>